<keyword evidence="3 5" id="KW-1133">Transmembrane helix</keyword>
<feature type="transmembrane region" description="Helical" evidence="5">
    <location>
        <begin position="12"/>
        <end position="33"/>
    </location>
</feature>
<reference evidence="7" key="2">
    <citation type="submission" date="2020-09" db="EMBL/GenBank/DDBJ databases">
        <authorList>
            <person name="Sun Q."/>
            <person name="Kim S."/>
        </authorList>
    </citation>
    <scope>NUCLEOTIDE SEQUENCE</scope>
    <source>
        <strain evidence="7">KCTC 12711</strain>
    </source>
</reference>
<dbReference type="GO" id="GO:0016020">
    <property type="term" value="C:membrane"/>
    <property type="evidence" value="ECO:0007669"/>
    <property type="project" value="UniProtKB-SubCell"/>
</dbReference>
<evidence type="ECO:0000259" key="6">
    <source>
        <dbReference type="PROSITE" id="PS52015"/>
    </source>
</evidence>
<name>A0A918RQQ4_9GAMM</name>
<dbReference type="NCBIfam" id="TIGR01352">
    <property type="entry name" value="tonB_Cterm"/>
    <property type="match status" value="1"/>
</dbReference>
<evidence type="ECO:0000256" key="4">
    <source>
        <dbReference type="ARBA" id="ARBA00023136"/>
    </source>
</evidence>
<keyword evidence="8" id="KW-1185">Reference proteome</keyword>
<comment type="caution">
    <text evidence="7">The sequence shown here is derived from an EMBL/GenBank/DDBJ whole genome shotgun (WGS) entry which is preliminary data.</text>
</comment>
<dbReference type="Gene3D" id="3.30.1150.10">
    <property type="match status" value="1"/>
</dbReference>
<dbReference type="GO" id="GO:0055085">
    <property type="term" value="P:transmembrane transport"/>
    <property type="evidence" value="ECO:0007669"/>
    <property type="project" value="InterPro"/>
</dbReference>
<dbReference type="PROSITE" id="PS52015">
    <property type="entry name" value="TONB_CTD"/>
    <property type="match status" value="1"/>
</dbReference>
<dbReference type="Proteomes" id="UP000614811">
    <property type="component" value="Unassembled WGS sequence"/>
</dbReference>
<keyword evidence="4 5" id="KW-0472">Membrane</keyword>
<reference evidence="7" key="1">
    <citation type="journal article" date="2014" name="Int. J. Syst. Evol. Microbiol.">
        <title>Complete genome sequence of Corynebacterium casei LMG S-19264T (=DSM 44701T), isolated from a smear-ripened cheese.</title>
        <authorList>
            <consortium name="US DOE Joint Genome Institute (JGI-PGF)"/>
            <person name="Walter F."/>
            <person name="Albersmeier A."/>
            <person name="Kalinowski J."/>
            <person name="Ruckert C."/>
        </authorList>
    </citation>
    <scope>NUCLEOTIDE SEQUENCE</scope>
    <source>
        <strain evidence="7">KCTC 12711</strain>
    </source>
</reference>
<organism evidence="7 8">
    <name type="scientific">Arenicella chitinivorans</name>
    <dbReference type="NCBI Taxonomy" id="1329800"/>
    <lineage>
        <taxon>Bacteria</taxon>
        <taxon>Pseudomonadati</taxon>
        <taxon>Pseudomonadota</taxon>
        <taxon>Gammaproteobacteria</taxon>
        <taxon>Arenicellales</taxon>
        <taxon>Arenicellaceae</taxon>
        <taxon>Arenicella</taxon>
    </lineage>
</organism>
<evidence type="ECO:0000313" key="8">
    <source>
        <dbReference type="Proteomes" id="UP000614811"/>
    </source>
</evidence>
<evidence type="ECO:0000256" key="1">
    <source>
        <dbReference type="ARBA" id="ARBA00004167"/>
    </source>
</evidence>
<dbReference type="InterPro" id="IPR006260">
    <property type="entry name" value="TonB/TolA_C"/>
</dbReference>
<gene>
    <name evidence="7" type="ORF">GCM10008090_13460</name>
</gene>
<dbReference type="RefSeq" id="WP_189399268.1">
    <property type="nucleotide sequence ID" value="NZ_BMXA01000002.1"/>
</dbReference>
<keyword evidence="2 5" id="KW-0812">Transmembrane</keyword>
<evidence type="ECO:0000313" key="7">
    <source>
        <dbReference type="EMBL" id="GHA05211.1"/>
    </source>
</evidence>
<dbReference type="EMBL" id="BMXA01000002">
    <property type="protein sequence ID" value="GHA05211.1"/>
    <property type="molecule type" value="Genomic_DNA"/>
</dbReference>
<dbReference type="Pfam" id="PF03544">
    <property type="entry name" value="TonB_C"/>
    <property type="match status" value="1"/>
</dbReference>
<comment type="subcellular location">
    <subcellularLocation>
        <location evidence="1">Membrane</location>
        <topology evidence="1">Single-pass membrane protein</topology>
    </subcellularLocation>
</comment>
<evidence type="ECO:0000256" key="3">
    <source>
        <dbReference type="ARBA" id="ARBA00022989"/>
    </source>
</evidence>
<proteinExistence type="predicted"/>
<feature type="domain" description="TonB C-terminal" evidence="6">
    <location>
        <begin position="193"/>
        <end position="293"/>
    </location>
</feature>
<accession>A0A918RQQ4</accession>
<protein>
    <submittedName>
        <fullName evidence="7">Energry transducer TonB</fullName>
    </submittedName>
</protein>
<sequence>MSYFDNHRQTDVLSVTAFFSALLHAAIILGISFKLPEIGARKSTDNTLDVVLLNSSNNKVADGAELIASTDNAGGGTDEQEAESPLPWKAVNPSKIQSVKKVADRQPTTSLTPDQFLTAKNSELVVQRRPAEKTKLENLQPIKGPDKFNTDARQLERERLVAKISQAQRDYEKRPKKEFLSPLTKAHGAAEYLDAWKQRVTTVGNANYPIQIKANGIHGSLILTVEINRNGTLRDININEPSKYKILNETAKRIMRDASPFQAFPDEEFFRNTDILVITRTIHFLPDNRFASTAVSAPGGD</sequence>
<dbReference type="AlphaFoldDB" id="A0A918RQQ4"/>
<evidence type="ECO:0000256" key="5">
    <source>
        <dbReference type="SAM" id="Phobius"/>
    </source>
</evidence>
<evidence type="ECO:0000256" key="2">
    <source>
        <dbReference type="ARBA" id="ARBA00022692"/>
    </source>
</evidence>
<dbReference type="InterPro" id="IPR037682">
    <property type="entry name" value="TonB_C"/>
</dbReference>
<dbReference type="SUPFAM" id="SSF74653">
    <property type="entry name" value="TolA/TonB C-terminal domain"/>
    <property type="match status" value="1"/>
</dbReference>